<dbReference type="GO" id="GO:0016874">
    <property type="term" value="F:ligase activity"/>
    <property type="evidence" value="ECO:0007669"/>
    <property type="project" value="UniProtKB-KW"/>
</dbReference>
<dbReference type="InterPro" id="IPR004143">
    <property type="entry name" value="BPL_LPL_catalytic"/>
</dbReference>
<dbReference type="Pfam" id="PF21948">
    <property type="entry name" value="LplA-B_cat"/>
    <property type="match status" value="1"/>
</dbReference>
<evidence type="ECO:0000313" key="2">
    <source>
        <dbReference type="EMBL" id="PRZ41074.1"/>
    </source>
</evidence>
<dbReference type="SUPFAM" id="SSF55681">
    <property type="entry name" value="Class II aaRS and biotin synthetases"/>
    <property type="match status" value="1"/>
</dbReference>
<evidence type="ECO:0000313" key="3">
    <source>
        <dbReference type="Proteomes" id="UP000237752"/>
    </source>
</evidence>
<dbReference type="PANTHER" id="PTHR43679">
    <property type="entry name" value="OCTANOYLTRANSFERASE LIPM-RELATED"/>
    <property type="match status" value="1"/>
</dbReference>
<dbReference type="CDD" id="cd16443">
    <property type="entry name" value="LplA"/>
    <property type="match status" value="1"/>
</dbReference>
<dbReference type="Proteomes" id="UP000237752">
    <property type="component" value="Unassembled WGS sequence"/>
</dbReference>
<comment type="caution">
    <text evidence="2">The sequence shown here is derived from an EMBL/GenBank/DDBJ whole genome shotgun (WGS) entry which is preliminary data.</text>
</comment>
<sequence>MVFNCGLYSLIDWRGRYDDAGSIVYDVRRGEYKVRGGKLVAAEVDVVDGVISGVNISGDFFLEPDEALDRINAALVGTPETASVVHMSELIAAAIGTADMIGFGPESVAIAVRRALGFATGWADHNFEIVHPGPVSPVLNVALDQVLVEAIAAGTRGPTLRFWEWSGNTIVIGSFQSLRNEVDVAAAEEMDISVVRRISGGGAMFMEPGNCITYSLYVPASLVEGLSFEQSYAFLDDWVLGGLRELGIEATYKPLNDITSPMGKIGGAAQKRIVGGGVLHHVTMSYDIDADKMLKVLRIGREKLSDKGTKSANKRVDPLRSQTGMTRADIIESLKDHFRARYDTTDGQITPEEWARADELVASKFSTPEWIGRVP</sequence>
<proteinExistence type="predicted"/>
<gene>
    <name evidence="2" type="ORF">CLV47_112107</name>
</gene>
<dbReference type="PROSITE" id="PS51733">
    <property type="entry name" value="BPL_LPL_CATALYTIC"/>
    <property type="match status" value="1"/>
</dbReference>
<organism evidence="2 3">
    <name type="scientific">Antricoccus suffuscus</name>
    <dbReference type="NCBI Taxonomy" id="1629062"/>
    <lineage>
        <taxon>Bacteria</taxon>
        <taxon>Bacillati</taxon>
        <taxon>Actinomycetota</taxon>
        <taxon>Actinomycetes</taxon>
        <taxon>Geodermatophilales</taxon>
        <taxon>Antricoccaceae</taxon>
        <taxon>Antricoccus</taxon>
    </lineage>
</organism>
<dbReference type="InterPro" id="IPR050664">
    <property type="entry name" value="Octanoyltrans_LipM/LipL"/>
</dbReference>
<dbReference type="PANTHER" id="PTHR43679:SF2">
    <property type="entry name" value="OCTANOYL-[GCVH]:PROTEIN N-OCTANOYLTRANSFERASE"/>
    <property type="match status" value="1"/>
</dbReference>
<evidence type="ECO:0000259" key="1">
    <source>
        <dbReference type="PROSITE" id="PS51733"/>
    </source>
</evidence>
<dbReference type="AlphaFoldDB" id="A0A2T0ZXR1"/>
<dbReference type="Gene3D" id="3.30.390.50">
    <property type="entry name" value="CO dehydrogenase flavoprotein, C-terminal domain"/>
    <property type="match status" value="1"/>
</dbReference>
<keyword evidence="2" id="KW-0436">Ligase</keyword>
<reference evidence="2 3" key="1">
    <citation type="submission" date="2018-03" db="EMBL/GenBank/DDBJ databases">
        <title>Genomic Encyclopedia of Archaeal and Bacterial Type Strains, Phase II (KMG-II): from individual species to whole genera.</title>
        <authorList>
            <person name="Goeker M."/>
        </authorList>
    </citation>
    <scope>NUCLEOTIDE SEQUENCE [LARGE SCALE GENOMIC DNA]</scope>
    <source>
        <strain evidence="2 3">DSM 100065</strain>
    </source>
</reference>
<name>A0A2T0ZXR1_9ACTN</name>
<accession>A0A2T0ZXR1</accession>
<dbReference type="InterPro" id="IPR045864">
    <property type="entry name" value="aa-tRNA-synth_II/BPL/LPL"/>
</dbReference>
<protein>
    <submittedName>
        <fullName evidence="2">Lipoate-protein ligase A</fullName>
    </submittedName>
</protein>
<keyword evidence="3" id="KW-1185">Reference proteome</keyword>
<dbReference type="Gene3D" id="3.30.930.10">
    <property type="entry name" value="Bira Bifunctional Protein, Domain 2"/>
    <property type="match status" value="1"/>
</dbReference>
<feature type="domain" description="BPL/LPL catalytic" evidence="1">
    <location>
        <begin position="154"/>
        <end position="346"/>
    </location>
</feature>
<dbReference type="EMBL" id="PVUE01000012">
    <property type="protein sequence ID" value="PRZ41074.1"/>
    <property type="molecule type" value="Genomic_DNA"/>
</dbReference>